<evidence type="ECO:0000259" key="11">
    <source>
        <dbReference type="PROSITE" id="PS50893"/>
    </source>
</evidence>
<evidence type="ECO:0000256" key="7">
    <source>
        <dbReference type="ARBA" id="ARBA00022840"/>
    </source>
</evidence>
<dbReference type="RefSeq" id="WP_249025010.1">
    <property type="nucleotide sequence ID" value="NZ_JXMW01000003.1"/>
</dbReference>
<name>A0A1V6N454_METAZ</name>
<organism evidence="12 13">
    <name type="scientific">Methanobrevibacter arboriphilus JCM 13429 = DSM 1125</name>
    <dbReference type="NCBI Taxonomy" id="1300164"/>
    <lineage>
        <taxon>Archaea</taxon>
        <taxon>Methanobacteriati</taxon>
        <taxon>Methanobacteriota</taxon>
        <taxon>Methanomada group</taxon>
        <taxon>Methanobacteria</taxon>
        <taxon>Methanobacteriales</taxon>
        <taxon>Methanobacteriaceae</taxon>
        <taxon>Methanobrevibacter</taxon>
    </lineage>
</organism>
<dbReference type="InterPro" id="IPR017871">
    <property type="entry name" value="ABC_transporter-like_CS"/>
</dbReference>
<proteinExistence type="inferred from homology"/>
<dbReference type="SMART" id="SM00382">
    <property type="entry name" value="AAA"/>
    <property type="match status" value="2"/>
</dbReference>
<dbReference type="EMBL" id="JXMW01000003">
    <property type="protein sequence ID" value="OQD59451.1"/>
    <property type="molecule type" value="Genomic_DNA"/>
</dbReference>
<keyword evidence="5" id="KW-0677">Repeat</keyword>
<dbReference type="PANTHER" id="PTHR43553">
    <property type="entry name" value="HEAVY METAL TRANSPORTER"/>
    <property type="match status" value="1"/>
</dbReference>
<dbReference type="InterPro" id="IPR027417">
    <property type="entry name" value="P-loop_NTPase"/>
</dbReference>
<keyword evidence="8" id="KW-1278">Translocase</keyword>
<evidence type="ECO:0000256" key="6">
    <source>
        <dbReference type="ARBA" id="ARBA00022741"/>
    </source>
</evidence>
<comment type="subcellular location">
    <subcellularLocation>
        <location evidence="1">Cell membrane</location>
        <topology evidence="1">Peripheral membrane protein</topology>
    </subcellularLocation>
</comment>
<comment type="similarity">
    <text evidence="2">Belongs to the ABC transporter superfamily.</text>
</comment>
<comment type="function">
    <text evidence="10">Probably part of an ABC transporter complex. Responsible for energy coupling to the transport system.</text>
</comment>
<gene>
    <name evidence="12" type="ORF">MBBAR_3c01070</name>
</gene>
<evidence type="ECO:0000313" key="12">
    <source>
        <dbReference type="EMBL" id="OQD59451.1"/>
    </source>
</evidence>
<dbReference type="InterPro" id="IPR003439">
    <property type="entry name" value="ABC_transporter-like_ATP-bd"/>
</dbReference>
<dbReference type="Proteomes" id="UP000191661">
    <property type="component" value="Unassembled WGS sequence"/>
</dbReference>
<keyword evidence="3" id="KW-0813">Transport</keyword>
<reference evidence="12 13" key="1">
    <citation type="submission" date="2014-12" db="EMBL/GenBank/DDBJ databases">
        <title>Genome sequence of Methanobrevibacter arboriphilicus DH1, DSM1125.</title>
        <authorList>
            <person name="Poehlein A."/>
            <person name="Thauer R.K."/>
            <person name="Seedorf H."/>
            <person name="Daniel R."/>
        </authorList>
    </citation>
    <scope>NUCLEOTIDE SEQUENCE [LARGE SCALE GENOMIC DNA]</scope>
    <source>
        <strain evidence="12 13">DH1</strain>
    </source>
</reference>
<accession>A0A1V6N454</accession>
<keyword evidence="6" id="KW-0547">Nucleotide-binding</keyword>
<keyword evidence="4" id="KW-1003">Cell membrane</keyword>
<dbReference type="GO" id="GO:0042626">
    <property type="term" value="F:ATPase-coupled transmembrane transporter activity"/>
    <property type="evidence" value="ECO:0007669"/>
    <property type="project" value="TreeGrafter"/>
</dbReference>
<feature type="domain" description="ABC transporter" evidence="11">
    <location>
        <begin position="14"/>
        <end position="251"/>
    </location>
</feature>
<dbReference type="PANTHER" id="PTHR43553:SF23">
    <property type="entry name" value="ABC TRANSPORTER ATP-BINDING COMPONENT"/>
    <property type="match status" value="1"/>
</dbReference>
<dbReference type="InterPro" id="IPR050095">
    <property type="entry name" value="ECF_ABC_transporter_ATP-bd"/>
</dbReference>
<keyword evidence="9" id="KW-0472">Membrane</keyword>
<dbReference type="PROSITE" id="PS00211">
    <property type="entry name" value="ABC_TRANSPORTER_1"/>
    <property type="match status" value="2"/>
</dbReference>
<evidence type="ECO:0000256" key="9">
    <source>
        <dbReference type="ARBA" id="ARBA00023136"/>
    </source>
</evidence>
<protein>
    <submittedName>
        <fullName evidence="12">Putative ABC-type transporter with duplicated ATPase component</fullName>
    </submittedName>
</protein>
<evidence type="ECO:0000313" key="13">
    <source>
        <dbReference type="Proteomes" id="UP000191661"/>
    </source>
</evidence>
<dbReference type="GO" id="GO:0016887">
    <property type="term" value="F:ATP hydrolysis activity"/>
    <property type="evidence" value="ECO:0007669"/>
    <property type="project" value="InterPro"/>
</dbReference>
<comment type="caution">
    <text evidence="12">The sequence shown here is derived from an EMBL/GenBank/DDBJ whole genome shotgun (WGS) entry which is preliminary data.</text>
</comment>
<keyword evidence="13" id="KW-1185">Reference proteome</keyword>
<dbReference type="GO" id="GO:0005524">
    <property type="term" value="F:ATP binding"/>
    <property type="evidence" value="ECO:0007669"/>
    <property type="project" value="UniProtKB-KW"/>
</dbReference>
<evidence type="ECO:0000256" key="3">
    <source>
        <dbReference type="ARBA" id="ARBA00022448"/>
    </source>
</evidence>
<dbReference type="InterPro" id="IPR015856">
    <property type="entry name" value="ABC_transpr_CbiO/EcfA_su"/>
</dbReference>
<feature type="domain" description="ABC transporter" evidence="11">
    <location>
        <begin position="328"/>
        <end position="553"/>
    </location>
</feature>
<dbReference type="InterPro" id="IPR003593">
    <property type="entry name" value="AAA+_ATPase"/>
</dbReference>
<sequence>MEKIMAMEENMELIRFNDFSFEYSDNEKIFSKLNLTVNRGDFVLFCGPSGCGKTTLLMNLKNEIKPIGNEEGIIYYDGENIRQLSKEKSAREIGFLFQNPENQFVCDTVIQEISFSLENMGTPTEEIRTRIAEISTFFSLDKLLYKKVDELSGGQKQLVNLCSLLVLKPKVLLLDEPTSQLDPIASYDFLSILRRLNEEFSITILMTEHRINNVFPFIDKAVFIDEGLIAYNNHPREICLETCTNPIFSNYLPSTALIHFLFKEYYSFSQDRIVPLSIREGLNDMYEMNQELLNNSKNTFYDEYKLLNEKILNETKSGAKIDKNKTIFKCENLWFGYNKNHVIIKEVSFEIKEGEFISILGGNGTGKSTLLQLLVKILKPIKGKVKHDKKIKLGYVHQNPMIHFRFETVEEELNTENSEIISENKENIMDKKEKKDLIKFFEIENLLKKHPYDCSGGEQQKIAIVKSLLRKPDVLFLDEPTKGLDPIFKKNLGDKFQKLQKNGLSIVMVTHDIDFAADYSSRSFLIFDGKIQVDTTPKDMFCNNNFYTTFVNRMVKNYIPKCVTLKDLKNIWKV</sequence>
<evidence type="ECO:0000256" key="8">
    <source>
        <dbReference type="ARBA" id="ARBA00022967"/>
    </source>
</evidence>
<dbReference type="Pfam" id="PF00005">
    <property type="entry name" value="ABC_tran"/>
    <property type="match status" value="2"/>
</dbReference>
<evidence type="ECO:0000256" key="2">
    <source>
        <dbReference type="ARBA" id="ARBA00005417"/>
    </source>
</evidence>
<dbReference type="SUPFAM" id="SSF52540">
    <property type="entry name" value="P-loop containing nucleoside triphosphate hydrolases"/>
    <property type="match status" value="2"/>
</dbReference>
<dbReference type="GO" id="GO:0043190">
    <property type="term" value="C:ATP-binding cassette (ABC) transporter complex"/>
    <property type="evidence" value="ECO:0007669"/>
    <property type="project" value="TreeGrafter"/>
</dbReference>
<dbReference type="CDD" id="cd03225">
    <property type="entry name" value="ABC_cobalt_CbiO_domain1"/>
    <property type="match status" value="1"/>
</dbReference>
<dbReference type="PROSITE" id="PS50893">
    <property type="entry name" value="ABC_TRANSPORTER_2"/>
    <property type="match status" value="2"/>
</dbReference>
<dbReference type="Gene3D" id="3.40.50.300">
    <property type="entry name" value="P-loop containing nucleotide triphosphate hydrolases"/>
    <property type="match status" value="2"/>
</dbReference>
<keyword evidence="7" id="KW-0067">ATP-binding</keyword>
<evidence type="ECO:0000256" key="4">
    <source>
        <dbReference type="ARBA" id="ARBA00022475"/>
    </source>
</evidence>
<evidence type="ECO:0000256" key="1">
    <source>
        <dbReference type="ARBA" id="ARBA00004202"/>
    </source>
</evidence>
<evidence type="ECO:0000256" key="5">
    <source>
        <dbReference type="ARBA" id="ARBA00022737"/>
    </source>
</evidence>
<dbReference type="AlphaFoldDB" id="A0A1V6N454"/>
<evidence type="ECO:0000256" key="10">
    <source>
        <dbReference type="ARBA" id="ARBA00025157"/>
    </source>
</evidence>